<accession>A0A9W8MZU5</accession>
<keyword evidence="2" id="KW-1185">Reference proteome</keyword>
<organism evidence="1 2">
    <name type="scientific">Agrocybe chaxingu</name>
    <dbReference type="NCBI Taxonomy" id="84603"/>
    <lineage>
        <taxon>Eukaryota</taxon>
        <taxon>Fungi</taxon>
        <taxon>Dikarya</taxon>
        <taxon>Basidiomycota</taxon>
        <taxon>Agaricomycotina</taxon>
        <taxon>Agaricomycetes</taxon>
        <taxon>Agaricomycetidae</taxon>
        <taxon>Agaricales</taxon>
        <taxon>Agaricineae</taxon>
        <taxon>Strophariaceae</taxon>
        <taxon>Agrocybe</taxon>
    </lineage>
</organism>
<dbReference type="OrthoDB" id="3071225at2759"/>
<dbReference type="Proteomes" id="UP001148786">
    <property type="component" value="Unassembled WGS sequence"/>
</dbReference>
<name>A0A9W8MZU5_9AGAR</name>
<proteinExistence type="predicted"/>
<dbReference type="AlphaFoldDB" id="A0A9W8MZU5"/>
<dbReference type="EMBL" id="JANKHO010000081">
    <property type="protein sequence ID" value="KAJ3515788.1"/>
    <property type="molecule type" value="Genomic_DNA"/>
</dbReference>
<gene>
    <name evidence="1" type="ORF">NLJ89_g1543</name>
</gene>
<protein>
    <submittedName>
        <fullName evidence="1">Uncharacterized protein</fullName>
    </submittedName>
</protein>
<evidence type="ECO:0000313" key="1">
    <source>
        <dbReference type="EMBL" id="KAJ3515788.1"/>
    </source>
</evidence>
<sequence length="540" mass="59600">MSMPRPLIIELNRCFEPNAFNTGPSLTTLIAAQKAKEAKVKLTNDQTTPTKYAFSSVEEVLSKFDIPDLTVSPASSTSTLSSLTLEDEEIKRIFSNPDPMYDALVEASPLLLDGNLSFDFSQRESLNVTTPKKDELNPRAAPFVPSFTPPPAVHNPLNAPYISPIDLDTSDMLIPPLDLELYASPSPQWCLVPQEDMQLVNYSTPLPIITSPHIQSTTLAPLYPPGLPHPPHKALEIALEADAVAQAAMSPPIYLPLLMDALKVATTPREREVLLGVIFDPNTCYVDWNFDSLLGLVEHLFIGTFGTEAEWMADQNTLACDPARYVTPGLSVRSSEEIPAMTNEGVFAEVAQELYKQLNEKLGEDYGKTFVWHLRECLLGKFLRAWDTTNPHAITFQSGLPSSYVYASLSLCKAIGAVFQRGILWREHVDLCLRTLLKDLVSVEHVEALALIVLGCGKTFWDPPASLLIAPPPNSPFRRPRHPNGCISSANFASEARRDDRTCGPWAAGQLEVRVQEIVRTVKGWEEAFLAMIQPAVEAL</sequence>
<evidence type="ECO:0000313" key="2">
    <source>
        <dbReference type="Proteomes" id="UP001148786"/>
    </source>
</evidence>
<comment type="caution">
    <text evidence="1">The sequence shown here is derived from an EMBL/GenBank/DDBJ whole genome shotgun (WGS) entry which is preliminary data.</text>
</comment>
<reference evidence="1" key="1">
    <citation type="submission" date="2022-07" db="EMBL/GenBank/DDBJ databases">
        <title>Genome Sequence of Agrocybe chaxingu.</title>
        <authorList>
            <person name="Buettner E."/>
        </authorList>
    </citation>
    <scope>NUCLEOTIDE SEQUENCE</scope>
    <source>
        <strain evidence="1">MP-N11</strain>
    </source>
</reference>